<dbReference type="SUPFAM" id="SSF53850">
    <property type="entry name" value="Periplasmic binding protein-like II"/>
    <property type="match status" value="1"/>
</dbReference>
<evidence type="ECO:0000256" key="4">
    <source>
        <dbReference type="ARBA" id="ARBA00023163"/>
    </source>
</evidence>
<organism evidence="6 7">
    <name type="scientific">Chitinophaga horti</name>
    <dbReference type="NCBI Taxonomy" id="2920382"/>
    <lineage>
        <taxon>Bacteria</taxon>
        <taxon>Pseudomonadati</taxon>
        <taxon>Bacteroidota</taxon>
        <taxon>Chitinophagia</taxon>
        <taxon>Chitinophagales</taxon>
        <taxon>Chitinophagaceae</taxon>
        <taxon>Chitinophaga</taxon>
    </lineage>
</organism>
<keyword evidence="3" id="KW-0238">DNA-binding</keyword>
<dbReference type="InterPro" id="IPR000847">
    <property type="entry name" value="LysR_HTH_N"/>
</dbReference>
<dbReference type="Gene3D" id="1.10.10.10">
    <property type="entry name" value="Winged helix-like DNA-binding domain superfamily/Winged helix DNA-binding domain"/>
    <property type="match status" value="1"/>
</dbReference>
<keyword evidence="4" id="KW-0804">Transcription</keyword>
<dbReference type="CDD" id="cd05466">
    <property type="entry name" value="PBP2_LTTR_substrate"/>
    <property type="match status" value="1"/>
</dbReference>
<dbReference type="Proteomes" id="UP001162741">
    <property type="component" value="Chromosome"/>
</dbReference>
<evidence type="ECO:0000256" key="1">
    <source>
        <dbReference type="ARBA" id="ARBA00009437"/>
    </source>
</evidence>
<name>A0ABY6J7Y9_9BACT</name>
<dbReference type="PANTHER" id="PTHR30126:SF39">
    <property type="entry name" value="HTH-TYPE TRANSCRIPTIONAL REGULATOR CYSL"/>
    <property type="match status" value="1"/>
</dbReference>
<dbReference type="InterPro" id="IPR036390">
    <property type="entry name" value="WH_DNA-bd_sf"/>
</dbReference>
<evidence type="ECO:0000256" key="3">
    <source>
        <dbReference type="ARBA" id="ARBA00023125"/>
    </source>
</evidence>
<comment type="similarity">
    <text evidence="1">Belongs to the LysR transcriptional regulatory family.</text>
</comment>
<dbReference type="Gene3D" id="3.40.190.10">
    <property type="entry name" value="Periplasmic binding protein-like II"/>
    <property type="match status" value="2"/>
</dbReference>
<feature type="domain" description="HTH lysR-type" evidence="5">
    <location>
        <begin position="2"/>
        <end position="59"/>
    </location>
</feature>
<dbReference type="PRINTS" id="PR00039">
    <property type="entry name" value="HTHLYSR"/>
</dbReference>
<dbReference type="PANTHER" id="PTHR30126">
    <property type="entry name" value="HTH-TYPE TRANSCRIPTIONAL REGULATOR"/>
    <property type="match status" value="1"/>
</dbReference>
<evidence type="ECO:0000313" key="6">
    <source>
        <dbReference type="EMBL" id="UYQ95805.1"/>
    </source>
</evidence>
<evidence type="ECO:0000259" key="5">
    <source>
        <dbReference type="PROSITE" id="PS50931"/>
    </source>
</evidence>
<dbReference type="Pfam" id="PF03466">
    <property type="entry name" value="LysR_substrate"/>
    <property type="match status" value="1"/>
</dbReference>
<evidence type="ECO:0000313" key="7">
    <source>
        <dbReference type="Proteomes" id="UP001162741"/>
    </source>
</evidence>
<protein>
    <submittedName>
        <fullName evidence="6">LysR family transcriptional regulator</fullName>
    </submittedName>
</protein>
<reference evidence="6" key="1">
    <citation type="submission" date="2022-10" db="EMBL/GenBank/DDBJ databases">
        <title>Chitinophaga sp. nov., isolated from soil.</title>
        <authorList>
            <person name="Jeon C.O."/>
        </authorList>
    </citation>
    <scope>NUCLEOTIDE SEQUENCE</scope>
    <source>
        <strain evidence="6">R8</strain>
    </source>
</reference>
<dbReference type="Pfam" id="PF00126">
    <property type="entry name" value="HTH_1"/>
    <property type="match status" value="1"/>
</dbReference>
<dbReference type="RefSeq" id="WP_264283483.1">
    <property type="nucleotide sequence ID" value="NZ_CP107006.1"/>
</dbReference>
<keyword evidence="7" id="KW-1185">Reference proteome</keyword>
<keyword evidence="2" id="KW-0805">Transcription regulation</keyword>
<gene>
    <name evidence="6" type="ORF">MKQ68_11900</name>
</gene>
<dbReference type="SUPFAM" id="SSF46785">
    <property type="entry name" value="Winged helix' DNA-binding domain"/>
    <property type="match status" value="1"/>
</dbReference>
<dbReference type="EMBL" id="CP107006">
    <property type="protein sequence ID" value="UYQ95805.1"/>
    <property type="molecule type" value="Genomic_DNA"/>
</dbReference>
<evidence type="ECO:0000256" key="2">
    <source>
        <dbReference type="ARBA" id="ARBA00023015"/>
    </source>
</evidence>
<dbReference type="InterPro" id="IPR036388">
    <property type="entry name" value="WH-like_DNA-bd_sf"/>
</dbReference>
<dbReference type="InterPro" id="IPR005119">
    <property type="entry name" value="LysR_subst-bd"/>
</dbReference>
<proteinExistence type="inferred from homology"/>
<sequence length="296" mass="33833">MINLEWYRTFIAIYQQGNLTRAAEELVISQPNVSVHLAALEQYVGGKLFERLPRQMLPTEMGKQLYTQVVRSVENLGAVERSFQKPTRSKRPTIRLGAPLEFFDVRLSTRMKKVPSRLDVSFGVGKELLQQLSEGGLDFVIASRKATDKKHLVYEPVLTEKLVIVANKKTDLKAFRQQVRNEDYEAMEQWLLAQDWFAYSNDLALIRRFWLTNFNKRPVITPKCIIPNLSVILKSISEGKGFSVVPDFLAKDFAKQGKITIVWEGIADACDTLYLSYDKSKVSAARIEEMRALVNL</sequence>
<dbReference type="PROSITE" id="PS50931">
    <property type="entry name" value="HTH_LYSR"/>
    <property type="match status" value="1"/>
</dbReference>
<accession>A0ABY6J7Y9</accession>